<evidence type="ECO:0000313" key="1">
    <source>
        <dbReference type="EMBL" id="GGJ54370.1"/>
    </source>
</evidence>
<comment type="caution">
    <text evidence="1">The sequence shown here is derived from an EMBL/GenBank/DDBJ whole genome shotgun (WGS) entry which is preliminary data.</text>
</comment>
<protein>
    <submittedName>
        <fullName evidence="1">Uncharacterized protein</fullName>
    </submittedName>
</protein>
<gene>
    <name evidence="1" type="ORF">GCM10008938_45600</name>
</gene>
<dbReference type="Proteomes" id="UP000632222">
    <property type="component" value="Unassembled WGS sequence"/>
</dbReference>
<accession>A0ABQ2DG38</accession>
<name>A0ABQ2DG38_9DEIO</name>
<organism evidence="1 2">
    <name type="scientific">Deinococcus roseus</name>
    <dbReference type="NCBI Taxonomy" id="392414"/>
    <lineage>
        <taxon>Bacteria</taxon>
        <taxon>Thermotogati</taxon>
        <taxon>Deinococcota</taxon>
        <taxon>Deinococci</taxon>
        <taxon>Deinococcales</taxon>
        <taxon>Deinococcaceae</taxon>
        <taxon>Deinococcus</taxon>
    </lineage>
</organism>
<keyword evidence="2" id="KW-1185">Reference proteome</keyword>
<reference evidence="2" key="1">
    <citation type="journal article" date="2019" name="Int. J. Syst. Evol. Microbiol.">
        <title>The Global Catalogue of Microorganisms (GCM) 10K type strain sequencing project: providing services to taxonomists for standard genome sequencing and annotation.</title>
        <authorList>
            <consortium name="The Broad Institute Genomics Platform"/>
            <consortium name="The Broad Institute Genome Sequencing Center for Infectious Disease"/>
            <person name="Wu L."/>
            <person name="Ma J."/>
        </authorList>
    </citation>
    <scope>NUCLEOTIDE SEQUENCE [LARGE SCALE GENOMIC DNA]</scope>
    <source>
        <strain evidence="2">JCM 14370</strain>
    </source>
</reference>
<proteinExistence type="predicted"/>
<evidence type="ECO:0000313" key="2">
    <source>
        <dbReference type="Proteomes" id="UP000632222"/>
    </source>
</evidence>
<dbReference type="EMBL" id="BMOD01000029">
    <property type="protein sequence ID" value="GGJ54370.1"/>
    <property type="molecule type" value="Genomic_DNA"/>
</dbReference>
<sequence length="863" mass="94970">MLGTAQPVPKNIGQLIGLSQQQGIKALSATDIGTLTARTITFKDVLGYDFVHVISTAPRTFTDPLAFGLTLTGTEWKLDPARWYTSVVGATTARSVVSAQEFGLYTLIKIAKTVQKVGGTGNVAAYVAFAPSFLTIKDKAGNFWPIGESTPMTAQQVEQQTKDYQSLVQQNSDAELAQGLQDNWNDVLTPLNQTTTGFSKLAVSSITDSTGNVNFQTLAASYGQPLAAIPSDGTIIRQSAVNTLGPTGDNLVAKSCWWWPLNFICSETYQGAMSDNKVQNLPGGYAQFPYLYDKDAPYQSQNYTLPRCLGNVTGNTQFDNFISHIVSRVAGAEHDPYQGLLGCGPATLGAVAQWLWEFDGAQFYGKPFETGESFYNYKMVDRSGSTPLKSAIPNNPAAILGNKSAGGMSRSQQYMGACTLNFGTWPEGQPMFNTATYPWKFTEGMQKFFDDQTRDYGTPKYTVTSNFKLIALDALPFINASNGMANAVRDGVGNRNFITVALYRPPSKPIFSMHYSPVLSYVVSYPHIRARIQTYVTTVDHPYDRVLISDPWDSFASGIYSIRQTAPATGFKAYVPQPTQKWTSSQLNHSYGSVDAEGNWSVVAGRDFPPADVWFLGQVIRSYSMSYGPSVKVMGSEWRCCLQADFELAIDNTVGTNDVVATIDAVTNYGMRTLGSRTLRRSDFAKANTFQTFPLVFPRGGYDEAYEFRIKWAGGISLKHRSTTLHDLEWQANKLFHTTGSAEGEGWAATSGTSPSPAYLIYGANYQMPIVVNAPLRAEFDLKVKDLLASNDEIARVQVYNLTTGQLLAEKVLNRSQFLASDQYQTFSVDFAQNPDLNTKYDFRVYWPGKAYVNVKKVRLVGL</sequence>